<dbReference type="Gene3D" id="2.60.120.560">
    <property type="entry name" value="Exo-inulinase, domain 1"/>
    <property type="match status" value="1"/>
</dbReference>
<reference evidence="2" key="1">
    <citation type="journal article" date="2021" name="Nat. Commun.">
        <title>Genetic determinants of endophytism in the Arabidopsis root mycobiome.</title>
        <authorList>
            <person name="Mesny F."/>
            <person name="Miyauchi S."/>
            <person name="Thiergart T."/>
            <person name="Pickel B."/>
            <person name="Atanasova L."/>
            <person name="Karlsson M."/>
            <person name="Huettel B."/>
            <person name="Barry K.W."/>
            <person name="Haridas S."/>
            <person name="Chen C."/>
            <person name="Bauer D."/>
            <person name="Andreopoulos W."/>
            <person name="Pangilinan J."/>
            <person name="LaButti K."/>
            <person name="Riley R."/>
            <person name="Lipzen A."/>
            <person name="Clum A."/>
            <person name="Drula E."/>
            <person name="Henrissat B."/>
            <person name="Kohler A."/>
            <person name="Grigoriev I.V."/>
            <person name="Martin F.M."/>
            <person name="Hacquard S."/>
        </authorList>
    </citation>
    <scope>NUCLEOTIDE SEQUENCE</scope>
    <source>
        <strain evidence="2">MPI-SDFR-AT-0117</strain>
    </source>
</reference>
<dbReference type="Pfam" id="PF06439">
    <property type="entry name" value="3keto-disac_hyd"/>
    <property type="match status" value="1"/>
</dbReference>
<dbReference type="OrthoDB" id="5067310at2759"/>
<gene>
    <name evidence="2" type="ORF">F5X68DRAFT_241037</name>
</gene>
<evidence type="ECO:0000313" key="3">
    <source>
        <dbReference type="Proteomes" id="UP000770015"/>
    </source>
</evidence>
<evidence type="ECO:0000259" key="1">
    <source>
        <dbReference type="Pfam" id="PF06439"/>
    </source>
</evidence>
<dbReference type="GO" id="GO:0016787">
    <property type="term" value="F:hydrolase activity"/>
    <property type="evidence" value="ECO:0007669"/>
    <property type="project" value="InterPro"/>
</dbReference>
<protein>
    <recommendedName>
        <fullName evidence="1">3-keto-alpha-glucoside-1,2-lyase/3-keto-2-hydroxy-glucal hydratase domain-containing protein</fullName>
    </recommendedName>
</protein>
<accession>A0A9P8V9L3</accession>
<name>A0A9P8V9L3_9PEZI</name>
<comment type="caution">
    <text evidence="2">The sequence shown here is derived from an EMBL/GenBank/DDBJ whole genome shotgun (WGS) entry which is preliminary data.</text>
</comment>
<proteinExistence type="predicted"/>
<dbReference type="InterPro" id="IPR010496">
    <property type="entry name" value="AL/BT2_dom"/>
</dbReference>
<keyword evidence="3" id="KW-1185">Reference proteome</keyword>
<dbReference type="Proteomes" id="UP000770015">
    <property type="component" value="Unassembled WGS sequence"/>
</dbReference>
<evidence type="ECO:0000313" key="2">
    <source>
        <dbReference type="EMBL" id="KAH6685808.1"/>
    </source>
</evidence>
<dbReference type="AlphaFoldDB" id="A0A9P8V9L3"/>
<organism evidence="2 3">
    <name type="scientific">Plectosphaerella plurivora</name>
    <dbReference type="NCBI Taxonomy" id="936078"/>
    <lineage>
        <taxon>Eukaryota</taxon>
        <taxon>Fungi</taxon>
        <taxon>Dikarya</taxon>
        <taxon>Ascomycota</taxon>
        <taxon>Pezizomycotina</taxon>
        <taxon>Sordariomycetes</taxon>
        <taxon>Hypocreomycetidae</taxon>
        <taxon>Glomerellales</taxon>
        <taxon>Plectosphaerellaceae</taxon>
        <taxon>Plectosphaerella</taxon>
    </lineage>
</organism>
<sequence>MIIETFSEDGFKPLFDSKTTAGWRPVPRIYSYLYPGGEHIDDVLKRLNVGVPPNPEIFPAKWSMEDGVLIGEQATRRYGGYLVSEQSFGEFELAFDANPDWPADTGIMIRRNRDSMEGIQVLLDHRKSGNIGGFFGNCLGSFHGVNFGLDVDRDEHGNPIGLKLEDPATSAEPLTPEKKALLSYSCNPKDFISVWKWADWNSFRIRCVGGPLPTVTTWVNGLKIAEIDLATMSWPNFNHKDVADVLGPAGHIAFEVHDNDDRLGDDRWGEGAQCRWRNVRLKQL</sequence>
<feature type="domain" description="3-keto-alpha-glucoside-1,2-lyase/3-keto-2-hydroxy-glucal hydratase" evidence="1">
    <location>
        <begin position="10"/>
        <end position="282"/>
    </location>
</feature>
<dbReference type="EMBL" id="JAGSXJ010000014">
    <property type="protein sequence ID" value="KAH6685808.1"/>
    <property type="molecule type" value="Genomic_DNA"/>
</dbReference>